<feature type="region of interest" description="Disordered" evidence="1">
    <location>
        <begin position="832"/>
        <end position="863"/>
    </location>
</feature>
<protein>
    <recommendedName>
        <fullName evidence="4">Embryo defective 1703 protein</fullName>
    </recommendedName>
</protein>
<accession>A0AAN7R0F0</accession>
<gene>
    <name evidence="2" type="ORF">SAY86_010797</name>
</gene>
<feature type="compositionally biased region" description="Basic and acidic residues" evidence="1">
    <location>
        <begin position="491"/>
        <end position="508"/>
    </location>
</feature>
<dbReference type="AlphaFoldDB" id="A0AAN7R0F0"/>
<dbReference type="PANTHER" id="PTHR34962:SF1">
    <property type="entry name" value="EMBRYO DEFECTIVE 1703-RELATED"/>
    <property type="match status" value="1"/>
</dbReference>
<feature type="compositionally biased region" description="Basic and acidic residues" evidence="1">
    <location>
        <begin position="471"/>
        <end position="483"/>
    </location>
</feature>
<dbReference type="Proteomes" id="UP001346149">
    <property type="component" value="Unassembled WGS sequence"/>
</dbReference>
<feature type="region of interest" description="Disordered" evidence="1">
    <location>
        <begin position="1135"/>
        <end position="1156"/>
    </location>
</feature>
<organism evidence="2 3">
    <name type="scientific">Trapa natans</name>
    <name type="common">Water chestnut</name>
    <dbReference type="NCBI Taxonomy" id="22666"/>
    <lineage>
        <taxon>Eukaryota</taxon>
        <taxon>Viridiplantae</taxon>
        <taxon>Streptophyta</taxon>
        <taxon>Embryophyta</taxon>
        <taxon>Tracheophyta</taxon>
        <taxon>Spermatophyta</taxon>
        <taxon>Magnoliopsida</taxon>
        <taxon>eudicotyledons</taxon>
        <taxon>Gunneridae</taxon>
        <taxon>Pentapetalae</taxon>
        <taxon>rosids</taxon>
        <taxon>malvids</taxon>
        <taxon>Myrtales</taxon>
        <taxon>Lythraceae</taxon>
        <taxon>Trapa</taxon>
    </lineage>
</organism>
<feature type="compositionally biased region" description="Basic residues" evidence="1">
    <location>
        <begin position="1137"/>
        <end position="1156"/>
    </location>
</feature>
<reference evidence="2 3" key="1">
    <citation type="journal article" date="2023" name="Hortic Res">
        <title>Pangenome of water caltrop reveals structural variations and asymmetric subgenome divergence after allopolyploidization.</title>
        <authorList>
            <person name="Zhang X."/>
            <person name="Chen Y."/>
            <person name="Wang L."/>
            <person name="Yuan Y."/>
            <person name="Fang M."/>
            <person name="Shi L."/>
            <person name="Lu R."/>
            <person name="Comes H.P."/>
            <person name="Ma Y."/>
            <person name="Chen Y."/>
            <person name="Huang G."/>
            <person name="Zhou Y."/>
            <person name="Zheng Z."/>
            <person name="Qiu Y."/>
        </authorList>
    </citation>
    <scope>NUCLEOTIDE SEQUENCE [LARGE SCALE GENOMIC DNA]</scope>
    <source>
        <strain evidence="2">F231</strain>
    </source>
</reference>
<feature type="compositionally biased region" description="Basic and acidic residues" evidence="1">
    <location>
        <begin position="425"/>
        <end position="436"/>
    </location>
</feature>
<feature type="compositionally biased region" description="Polar residues" evidence="1">
    <location>
        <begin position="853"/>
        <end position="863"/>
    </location>
</feature>
<dbReference type="EMBL" id="JAXQNO010000012">
    <property type="protein sequence ID" value="KAK4786964.1"/>
    <property type="molecule type" value="Genomic_DNA"/>
</dbReference>
<sequence length="1156" mass="131935">MPLSDSVKPLPSPVIFTHLVQSMEVFNPPVVEPFQFSFSRSSFIPRFTPSTHPCRNGYRFWISRSKLDSTPSSSFRFSFSGSRNLTVSAHFARRNGRRNYLRKKLIEDNKVRIDYPYHRPDQNSEVQKFDEIPEGNVIREIESTSFSDGNIEGTKRRPWGESVLWNKLESWVDQYKKDVELWGVGRGLIFTIFQDSDGNVQRVTINEDEILKRSGVVSKNSNDVSLKILRAKSLAREIENGNNVIPMNSSVAKFVVSDKKSGFLHMIQDFRLHPSLNPKILISGRVLFCGLIVIWALKFLVSFRKREVEYTRLEKEMVRRKVKSREEREMKGNYHLEVVPEVSEPPFVFTERPMLNMEELMKNIRQGDSSNSELVLLDHDAISKNGEALEVQAKVEEIREMARRVREIEANGRAQVEGSVDDAWSPEKELNGRDVTEGFPEGISDSIKTGNGHSGDKPVNGTEVNGFPDNVLREGNKKVRDFSALDSDAPSDIRHMEQNVREGKEKPSPSDPEGVIKPSDPLENELRRKPRIIHSVKEARAYLSNMSEQRERDPENPSETESETVLSLDGISGNRKIEKFIIDNQMPEANVNASGETYDPRNVQTHMDDVAAIMIDSLVLKDNGSASSEELDRINDVNIPQGNNTDCSSTSAKQSVKNENWIEKNFDEVEPIVKKIGAGFRDCYVDAREKVNQNLEVASEMSQLGIAEDDDELEWMKDDNLREIVFQVRENELTGRDPFYSMDASDKHAFFEGLEKKVVKENQKLQKLHEFLHSNIENLSYGADGISLYDPPDKIIPRWRGPPMEKNPEVLNNFQEERKAFLHELAGVPHPMKKDELSSVQESKQAPAEGSKSDSPISFNLRNSVSKNSKKANIVVEGSDGSVRAGKKSGKEYWQHTKKWSRGFLDSYSAETDPEVKSVMKEIGKDLDRWITEKEIQEASDLMNKLPENNKKFIENKLNKIKREMELFGPQAVVSKYKEYAEDKEEDYLWWLDLPHVLCIEIYTIQDDEQKVGFYSLEMAADLELEPKPYHVIAFDDPGDCKNLCYIIQAHMKMLGNGHAFIVARPPKDAFREAKANGFGVTVIKKGEIQLNVDQTLEEVEEQITEIGSKIYHDAIMKDRSVDISALMKGVFGVPGKKPKRRRSKRKLKKPTRKDR</sequence>
<proteinExistence type="predicted"/>
<evidence type="ECO:0000256" key="1">
    <source>
        <dbReference type="SAM" id="MobiDB-lite"/>
    </source>
</evidence>
<comment type="caution">
    <text evidence="2">The sequence shown here is derived from an EMBL/GenBank/DDBJ whole genome shotgun (WGS) entry which is preliminary data.</text>
</comment>
<name>A0AAN7R0F0_TRANT</name>
<feature type="region of interest" description="Disordered" evidence="1">
    <location>
        <begin position="417"/>
        <end position="566"/>
    </location>
</feature>
<evidence type="ECO:0000313" key="3">
    <source>
        <dbReference type="Proteomes" id="UP001346149"/>
    </source>
</evidence>
<keyword evidence="3" id="KW-1185">Reference proteome</keyword>
<evidence type="ECO:0008006" key="4">
    <source>
        <dbReference type="Google" id="ProtNLM"/>
    </source>
</evidence>
<evidence type="ECO:0000313" key="2">
    <source>
        <dbReference type="EMBL" id="KAK4786964.1"/>
    </source>
</evidence>
<dbReference type="PANTHER" id="PTHR34962">
    <property type="entry name" value="EMBRYO DEFECTIVE 1703-RELATED"/>
    <property type="match status" value="1"/>
</dbReference>